<accession>A0ABW5AKP3</accession>
<sequence length="81" mass="9010">MRDDDTRHRHATTCRTCGTPVAVPVFFDTRGHHYCSPDCGENVGLAHGHAHPHAYQHAHPQAYPHAYPQVPVHAPAAMEMH</sequence>
<evidence type="ECO:0000313" key="1">
    <source>
        <dbReference type="EMBL" id="MFD2182771.1"/>
    </source>
</evidence>
<gene>
    <name evidence="1" type="ORF">ACFSOX_11450</name>
</gene>
<evidence type="ECO:0000313" key="2">
    <source>
        <dbReference type="Proteomes" id="UP001597314"/>
    </source>
</evidence>
<dbReference type="Proteomes" id="UP001597314">
    <property type="component" value="Unassembled WGS sequence"/>
</dbReference>
<dbReference type="RefSeq" id="WP_378477944.1">
    <property type="nucleotide sequence ID" value="NZ_JBHUIW010000011.1"/>
</dbReference>
<comment type="caution">
    <text evidence="1">The sequence shown here is derived from an EMBL/GenBank/DDBJ whole genome shotgun (WGS) entry which is preliminary data.</text>
</comment>
<reference evidence="2" key="1">
    <citation type="journal article" date="2019" name="Int. J. Syst. Evol. Microbiol.">
        <title>The Global Catalogue of Microorganisms (GCM) 10K type strain sequencing project: providing services to taxonomists for standard genome sequencing and annotation.</title>
        <authorList>
            <consortium name="The Broad Institute Genomics Platform"/>
            <consortium name="The Broad Institute Genome Sequencing Center for Infectious Disease"/>
            <person name="Wu L."/>
            <person name="Ma J."/>
        </authorList>
    </citation>
    <scope>NUCLEOTIDE SEQUENCE [LARGE SCALE GENOMIC DNA]</scope>
    <source>
        <strain evidence="2">CGMCC 1.6774</strain>
    </source>
</reference>
<proteinExistence type="predicted"/>
<keyword evidence="2" id="KW-1185">Reference proteome</keyword>
<organism evidence="1 2">
    <name type="scientific">Rhodoplanes azumiensis</name>
    <dbReference type="NCBI Taxonomy" id="1897628"/>
    <lineage>
        <taxon>Bacteria</taxon>
        <taxon>Pseudomonadati</taxon>
        <taxon>Pseudomonadota</taxon>
        <taxon>Alphaproteobacteria</taxon>
        <taxon>Hyphomicrobiales</taxon>
        <taxon>Nitrobacteraceae</taxon>
        <taxon>Rhodoplanes</taxon>
    </lineage>
</organism>
<protein>
    <submittedName>
        <fullName evidence="1">Uncharacterized protein</fullName>
    </submittedName>
</protein>
<name>A0ABW5AKP3_9BRAD</name>
<dbReference type="EMBL" id="JBHUIW010000011">
    <property type="protein sequence ID" value="MFD2182771.1"/>
    <property type="molecule type" value="Genomic_DNA"/>
</dbReference>